<evidence type="ECO:0000256" key="1">
    <source>
        <dbReference type="SAM" id="MobiDB-lite"/>
    </source>
</evidence>
<feature type="domain" description="Sieve element occlusion N-terminal" evidence="2">
    <location>
        <begin position="47"/>
        <end position="322"/>
    </location>
</feature>
<dbReference type="InterPro" id="IPR027942">
    <property type="entry name" value="SEO_N"/>
</dbReference>
<dbReference type="Proteomes" id="UP000701853">
    <property type="component" value="Chromosome 4"/>
</dbReference>
<name>A0A8J5Z750_9ROSI</name>
<evidence type="ECO:0000313" key="5">
    <source>
        <dbReference type="Proteomes" id="UP000701853"/>
    </source>
</evidence>
<accession>A0A8J5Z750</accession>
<dbReference type="InterPro" id="IPR039299">
    <property type="entry name" value="SEOA"/>
</dbReference>
<feature type="domain" description="Sieve element occlusion C-terminal" evidence="3">
    <location>
        <begin position="710"/>
        <end position="865"/>
    </location>
</feature>
<evidence type="ECO:0008006" key="6">
    <source>
        <dbReference type="Google" id="ProtNLM"/>
    </source>
</evidence>
<evidence type="ECO:0000259" key="2">
    <source>
        <dbReference type="Pfam" id="PF14576"/>
    </source>
</evidence>
<comment type="caution">
    <text evidence="4">The sequence shown here is derived from an EMBL/GenBank/DDBJ whole genome shotgun (WGS) entry which is preliminary data.</text>
</comment>
<protein>
    <recommendedName>
        <fullName evidence="6">Protein SIEVE ELEMENT OCCLUSION B-like</fullName>
    </recommendedName>
</protein>
<sequence length="1562" mass="178305">MLSKHITHQTSKNSNTFMYSTMARPTPVSSSSITSQQSMRNEHWMFDDAMNERIRSTHVPDGRVVDVTPVLQVTRNVLRRIIPNIDLSMNGHIDASDDETNLSAVDGAHDALHKICCELSCKCSRGGDAHATTMAIFNMLSSYSWGAKVVLTLAAFAVNFGEFWLIAQLCTSNPLAKSVALLKQPDILEHSQTLKSHFDAFSELINAMVDVTKCIVELTELPSKYISIDEPPFSTAMAHIHTATYWIISSVVACTRQITGLVWMRHEFPISDSEAWELSILAHKVSSIHEHLQSGLRLCYERIDEKKLMEAFEHFKRTIETPQVDNLMILQNIFGKEKNLLNPDRAEVYINVLRRKHVLLLISDLDISQEEIRVLKDVYKERVSSGLNYEIIWLPIVDRTTWNNGYQEKFSTLQSIMSWYTVSHHVAIEPAVIKYIRKEWGFVKKPIAVTLNPQGKVLCPNALNMMWTWGNSAFPFSSEKEESFWKAKPWTLDLLVGRLEPNLRTWVSQQKVVCFYGGVKMEWIESFTTATKGVANALDIGIEMVYVGKKNARERVQKITGLIREKELSHAWEDDNVWFFWNLLESMLYSKTQHGKTIENDVIKQEVMTMLGYDSSKNGWAVFYTGSGEMVKANGEKVLSTMECFDEWKTLAKQMGFIPALRKKLEGVIQHHHCTRLILPDNGGRIPERVQCAECGRPMELNFLYRCCAEERVQKITGLIREKELSHAWEDDNVWFFWNLLESMLYSKTQHGKTIENDVIKQEVMTMLGYDSSKNGWAVFYTGSGEMVKANGEKVLSTMECFDEWKTLAKQMGFIPALRKKLEGVIQHHHCTRLILPDNGGRIPERVQCAECGRPMELNFLYRCCADTFMYSTMSRPTPVSSSSITSQQSLRNEHWMFDDAMNERIRSTHVPDGRVVDVTSVLQVTRNVLRHIIPNINLSMNGHIDASDDQTNLSAVDGAHDALHKICCELSCKCSRGGDAHATTMAIFNMLSSYSWGAKVVLTLAAFAVNFGEFWLIAQLCTSNSLAKSVALLKQPDILEHSQTLKSHFDALSKLINAMVDVTKCIVELTELPSKYISIDEPPFSTAMAHIHTATYWIISSVVACTRQITGLVGMRHEFPISTSEAWELSSLARKVSSIYEHHQSGLRLCYERIDEKKLMEAFEHFKRTTETPQVDNLMILQNIFGKEKNLLNPDRAEVYINVLRRKHVLLLISDLDISEEEIRVLEDVYKERVSSGPNYEIIWLPIVDRTTWNNGYQEKFSTLQSIMSWYTVSHHVAIEPAVIKYIREEWGFVKKPIAVTLNPQGKVLCPNALNMMWIWGNSAFPFSSEKEESFWKAKPWTLDLLVGRLEPNLRTWVSQQKVVCFYGGVKMEWIESFTTATKGVANALDIGIEMVYVGKKNARERVQKITGLIKEKELSHAWEDDNVWFFWNLLESMLYSKTQHGKTIENDVIKQEVMTMLGYDSSKNGWAVFYTGSGEMVKANGEKVLSTMESFDEWEKLAKQMGFIPALRKKLEGVIQHHHCTRLILPGNGGRIPERVQCAECGRPMVLNFLYRCCAE</sequence>
<keyword evidence="5" id="KW-1185">Reference proteome</keyword>
<feature type="domain" description="Sieve element occlusion N-terminal" evidence="2">
    <location>
        <begin position="899"/>
        <end position="1174"/>
    </location>
</feature>
<dbReference type="EMBL" id="JAHUZN010000004">
    <property type="protein sequence ID" value="KAG8495898.1"/>
    <property type="molecule type" value="Genomic_DNA"/>
</dbReference>
<dbReference type="PANTHER" id="PTHR33232">
    <property type="entry name" value="PROTEIN SIEVE ELEMENT OCCLUSION B-LIKE"/>
    <property type="match status" value="1"/>
</dbReference>
<feature type="domain" description="Sieve element occlusion C-terminal" evidence="3">
    <location>
        <begin position="480"/>
        <end position="708"/>
    </location>
</feature>
<reference evidence="4 5" key="1">
    <citation type="journal article" date="2021" name="bioRxiv">
        <title>The Gossypium anomalum genome as a resource for cotton improvement and evolutionary analysis of hybrid incompatibility.</title>
        <authorList>
            <person name="Grover C.E."/>
            <person name="Yuan D."/>
            <person name="Arick M.A."/>
            <person name="Miller E.R."/>
            <person name="Hu G."/>
            <person name="Peterson D.G."/>
            <person name="Wendel J.F."/>
            <person name="Udall J.A."/>
        </authorList>
    </citation>
    <scope>NUCLEOTIDE SEQUENCE [LARGE SCALE GENOMIC DNA]</scope>
    <source>
        <strain evidence="4">JFW-Udall</strain>
        <tissue evidence="4">Leaf</tissue>
    </source>
</reference>
<feature type="domain" description="Sieve element occlusion C-terminal" evidence="3">
    <location>
        <begin position="1332"/>
        <end position="1560"/>
    </location>
</feature>
<evidence type="ECO:0000313" key="4">
    <source>
        <dbReference type="EMBL" id="KAG8495898.1"/>
    </source>
</evidence>
<feature type="region of interest" description="Disordered" evidence="1">
    <location>
        <begin position="1"/>
        <end position="37"/>
    </location>
</feature>
<dbReference type="Pfam" id="PF14577">
    <property type="entry name" value="SEO_C"/>
    <property type="match status" value="3"/>
</dbReference>
<dbReference type="OrthoDB" id="1145248at2759"/>
<dbReference type="GO" id="GO:0010088">
    <property type="term" value="P:phloem development"/>
    <property type="evidence" value="ECO:0007669"/>
    <property type="project" value="InterPro"/>
</dbReference>
<dbReference type="PANTHER" id="PTHR33232:SF12">
    <property type="entry name" value="PROTEIN SIEVE ELEMENT OCCLUSION B-LIKE"/>
    <property type="match status" value="1"/>
</dbReference>
<dbReference type="Pfam" id="PF14576">
    <property type="entry name" value="SEO_N"/>
    <property type="match status" value="2"/>
</dbReference>
<feature type="compositionally biased region" description="Polar residues" evidence="1">
    <location>
        <begin position="8"/>
        <end position="19"/>
    </location>
</feature>
<dbReference type="InterPro" id="IPR027944">
    <property type="entry name" value="SEO_C"/>
</dbReference>
<gene>
    <name evidence="4" type="ORF">CXB51_009339</name>
</gene>
<organism evidence="4 5">
    <name type="scientific">Gossypium anomalum</name>
    <dbReference type="NCBI Taxonomy" id="47600"/>
    <lineage>
        <taxon>Eukaryota</taxon>
        <taxon>Viridiplantae</taxon>
        <taxon>Streptophyta</taxon>
        <taxon>Embryophyta</taxon>
        <taxon>Tracheophyta</taxon>
        <taxon>Spermatophyta</taxon>
        <taxon>Magnoliopsida</taxon>
        <taxon>eudicotyledons</taxon>
        <taxon>Gunneridae</taxon>
        <taxon>Pentapetalae</taxon>
        <taxon>rosids</taxon>
        <taxon>malvids</taxon>
        <taxon>Malvales</taxon>
        <taxon>Malvaceae</taxon>
        <taxon>Malvoideae</taxon>
        <taxon>Gossypium</taxon>
    </lineage>
</organism>
<evidence type="ECO:0000259" key="3">
    <source>
        <dbReference type="Pfam" id="PF14577"/>
    </source>
</evidence>
<proteinExistence type="predicted"/>